<dbReference type="InterPro" id="IPR013507">
    <property type="entry name" value="DNA_mismatch_S5_2-like"/>
</dbReference>
<dbReference type="InterPro" id="IPR038973">
    <property type="entry name" value="MutL/Mlh/Pms-like"/>
</dbReference>
<comment type="caution">
    <text evidence="8">The sequence shown here is derived from an EMBL/GenBank/DDBJ whole genome shotgun (WGS) entry which is preliminary data.</text>
</comment>
<dbReference type="EMBL" id="BAAAFI010000010">
    <property type="protein sequence ID" value="GAA0879308.1"/>
    <property type="molecule type" value="Genomic_DNA"/>
</dbReference>
<dbReference type="InterPro" id="IPR014790">
    <property type="entry name" value="MutL_C"/>
</dbReference>
<dbReference type="CDD" id="cd00782">
    <property type="entry name" value="MutL_Trans"/>
    <property type="match status" value="1"/>
</dbReference>
<dbReference type="SMART" id="SM01340">
    <property type="entry name" value="DNA_mis_repair"/>
    <property type="match status" value="1"/>
</dbReference>
<dbReference type="SUPFAM" id="SSF54211">
    <property type="entry name" value="Ribosomal protein S5 domain 2-like"/>
    <property type="match status" value="1"/>
</dbReference>
<dbReference type="InterPro" id="IPR042121">
    <property type="entry name" value="MutL_C_regsub"/>
</dbReference>
<evidence type="ECO:0000259" key="7">
    <source>
        <dbReference type="SMART" id="SM01340"/>
    </source>
</evidence>
<dbReference type="NCBIfam" id="TIGR00585">
    <property type="entry name" value="mutl"/>
    <property type="match status" value="1"/>
</dbReference>
<comment type="function">
    <text evidence="5">This protein is involved in the repair of mismatches in DNA. It is required for dam-dependent methyl-directed DNA mismatch repair. May act as a 'molecular matchmaker', a protein that promotes the formation of a stable complex between two or more DNA-binding proteins in an ATP-dependent manner without itself being part of a final effector complex.</text>
</comment>
<evidence type="ECO:0000256" key="1">
    <source>
        <dbReference type="ARBA" id="ARBA00006082"/>
    </source>
</evidence>
<keyword evidence="8" id="KW-0378">Hydrolase</keyword>
<dbReference type="RefSeq" id="WP_343851579.1">
    <property type="nucleotide sequence ID" value="NZ_BAAAFI010000010.1"/>
</dbReference>
<dbReference type="SUPFAM" id="SSF118116">
    <property type="entry name" value="DNA mismatch repair protein MutL"/>
    <property type="match status" value="1"/>
</dbReference>
<dbReference type="InterPro" id="IPR042120">
    <property type="entry name" value="MutL_C_dimsub"/>
</dbReference>
<dbReference type="Pfam" id="PF01119">
    <property type="entry name" value="DNA_mis_repair"/>
    <property type="match status" value="1"/>
</dbReference>
<dbReference type="Pfam" id="PF08676">
    <property type="entry name" value="MutL_C"/>
    <property type="match status" value="1"/>
</dbReference>
<keyword evidence="3 5" id="KW-0227">DNA damage</keyword>
<dbReference type="Proteomes" id="UP001500469">
    <property type="component" value="Unassembled WGS sequence"/>
</dbReference>
<keyword evidence="4 5" id="KW-0234">DNA repair</keyword>
<dbReference type="PROSITE" id="PS00058">
    <property type="entry name" value="DNA_MISMATCH_REPAIR_1"/>
    <property type="match status" value="1"/>
</dbReference>
<dbReference type="HAMAP" id="MF_00149">
    <property type="entry name" value="DNA_mis_repair"/>
    <property type="match status" value="1"/>
</dbReference>
<dbReference type="CDD" id="cd16926">
    <property type="entry name" value="HATPase_MutL-MLH-PMS-like"/>
    <property type="match status" value="1"/>
</dbReference>
<dbReference type="Gene3D" id="3.30.1540.20">
    <property type="entry name" value="MutL, C-terminal domain, dimerisation subdomain"/>
    <property type="match status" value="1"/>
</dbReference>
<keyword evidence="9" id="KW-1185">Reference proteome</keyword>
<dbReference type="InterPro" id="IPR036890">
    <property type="entry name" value="HATPase_C_sf"/>
</dbReference>
<dbReference type="InterPro" id="IPR014762">
    <property type="entry name" value="DNA_mismatch_repair_CS"/>
</dbReference>
<dbReference type="InterPro" id="IPR014721">
    <property type="entry name" value="Ribsml_uS5_D2-typ_fold_subgr"/>
</dbReference>
<feature type="domain" description="MutL C-terminal dimerisation" evidence="6">
    <location>
        <begin position="429"/>
        <end position="571"/>
    </location>
</feature>
<reference evidence="9" key="1">
    <citation type="journal article" date="2019" name="Int. J. Syst. Evol. Microbiol.">
        <title>The Global Catalogue of Microorganisms (GCM) 10K type strain sequencing project: providing services to taxonomists for standard genome sequencing and annotation.</title>
        <authorList>
            <consortium name="The Broad Institute Genomics Platform"/>
            <consortium name="The Broad Institute Genome Sequencing Center for Infectious Disease"/>
            <person name="Wu L."/>
            <person name="Ma J."/>
        </authorList>
    </citation>
    <scope>NUCLEOTIDE SEQUENCE [LARGE SCALE GENOMIC DNA]</scope>
    <source>
        <strain evidence="9">JCM 16112</strain>
    </source>
</reference>
<dbReference type="Gene3D" id="3.30.1370.100">
    <property type="entry name" value="MutL, C-terminal domain, regulatory subdomain"/>
    <property type="match status" value="1"/>
</dbReference>
<evidence type="ECO:0000259" key="6">
    <source>
        <dbReference type="SMART" id="SM00853"/>
    </source>
</evidence>
<name>A0ABP3YFP5_9BACT</name>
<evidence type="ECO:0000313" key="9">
    <source>
        <dbReference type="Proteomes" id="UP001500469"/>
    </source>
</evidence>
<keyword evidence="8" id="KW-0540">Nuclease</keyword>
<dbReference type="PANTHER" id="PTHR10073">
    <property type="entry name" value="DNA MISMATCH REPAIR PROTEIN MLH, PMS, MUTL"/>
    <property type="match status" value="1"/>
</dbReference>
<accession>A0ABP3YFP5</accession>
<proteinExistence type="inferred from homology"/>
<dbReference type="InterPro" id="IPR020568">
    <property type="entry name" value="Ribosomal_Su5_D2-typ_SF"/>
</dbReference>
<protein>
    <recommendedName>
        <fullName evidence="2 5">DNA mismatch repair protein MutL</fullName>
    </recommendedName>
</protein>
<gene>
    <name evidence="5 8" type="primary">mutL</name>
    <name evidence="8" type="ORF">GCM10009119_22760</name>
</gene>
<dbReference type="SUPFAM" id="SSF55874">
    <property type="entry name" value="ATPase domain of HSP90 chaperone/DNA topoisomerase II/histidine kinase"/>
    <property type="match status" value="1"/>
</dbReference>
<dbReference type="PANTHER" id="PTHR10073:SF12">
    <property type="entry name" value="DNA MISMATCH REPAIR PROTEIN MLH1"/>
    <property type="match status" value="1"/>
</dbReference>
<sequence length="613" mass="68654">MTDIIQLLPDAIANQIAAGEVVQRPASALKELLENAVDAGATQVQVVVRDAGKQLIQVIDNGKGMSATDARMSFERHATSKIRNSQDLFAIRTFGFRGEALASIAAVAQVELKSRQSDSELGTLIQIEGSEVKKQEPAALPIGTSVAMKNLFYNVPARRNFLKSNPVEMRHIVEEFQRVVLSYPEIAFSLFQQDLEIYNLPAGKLSQRIVSLFGKSYQGLLIPCDEQTPHVNVKGYVGKPEGAKKSRGEQFFFVNNRFIKSSYLHHAVNLAFEGLIANDQHPFYVLFLEIDPAHIDINVHPTKTEIKFEDERTVYGVIRSAVKQALGAHHVMPTLDFSLDVNYQENWTNNPETKGQVDREYSYKTFNTPEFKKSSTSGWERLFEGDSNAVPSTLPAPEEDQEILTFPSKVSTDEARYSIPRRDDDSTGSTFQVELSYIVAQMSTGLLIIDQQAAHERILYERYTRQIQSAKGASQQCLFPPTVQLNAADFALVMDMLPELQSLGFVVEEFGKDTVLVQGVPADVPVKNEKELFEGLIEQFKNFKNQLSLDKRENLARSLSRRSSIKKGQKLNPQEMETLVGQLFTCQQPNYSPTGNKTFVKLDLSSIHSFFGK</sequence>
<dbReference type="Gene3D" id="3.30.230.10">
    <property type="match status" value="1"/>
</dbReference>
<dbReference type="InterPro" id="IPR002099">
    <property type="entry name" value="MutL/Mlh/PMS"/>
</dbReference>
<dbReference type="SMART" id="SM00853">
    <property type="entry name" value="MutL_C"/>
    <property type="match status" value="1"/>
</dbReference>
<evidence type="ECO:0000256" key="5">
    <source>
        <dbReference type="HAMAP-Rule" id="MF_00149"/>
    </source>
</evidence>
<evidence type="ECO:0000256" key="4">
    <source>
        <dbReference type="ARBA" id="ARBA00023204"/>
    </source>
</evidence>
<dbReference type="InterPro" id="IPR020667">
    <property type="entry name" value="DNA_mismatch_repair_MutL"/>
</dbReference>
<comment type="similarity">
    <text evidence="1 5">Belongs to the DNA mismatch repair MutL/HexB family.</text>
</comment>
<dbReference type="GO" id="GO:0004519">
    <property type="term" value="F:endonuclease activity"/>
    <property type="evidence" value="ECO:0007669"/>
    <property type="project" value="UniProtKB-KW"/>
</dbReference>
<evidence type="ECO:0000256" key="2">
    <source>
        <dbReference type="ARBA" id="ARBA00021975"/>
    </source>
</evidence>
<evidence type="ECO:0000256" key="3">
    <source>
        <dbReference type="ARBA" id="ARBA00022763"/>
    </source>
</evidence>
<organism evidence="8 9">
    <name type="scientific">Algoriphagus jejuensis</name>
    <dbReference type="NCBI Taxonomy" id="419934"/>
    <lineage>
        <taxon>Bacteria</taxon>
        <taxon>Pseudomonadati</taxon>
        <taxon>Bacteroidota</taxon>
        <taxon>Cytophagia</taxon>
        <taxon>Cytophagales</taxon>
        <taxon>Cyclobacteriaceae</taxon>
        <taxon>Algoriphagus</taxon>
    </lineage>
</organism>
<dbReference type="Gene3D" id="3.30.565.10">
    <property type="entry name" value="Histidine kinase-like ATPase, C-terminal domain"/>
    <property type="match status" value="1"/>
</dbReference>
<feature type="domain" description="DNA mismatch repair protein S5" evidence="7">
    <location>
        <begin position="209"/>
        <end position="327"/>
    </location>
</feature>
<keyword evidence="8" id="KW-0255">Endonuclease</keyword>
<dbReference type="InterPro" id="IPR037198">
    <property type="entry name" value="MutL_C_sf"/>
</dbReference>
<dbReference type="Pfam" id="PF13589">
    <property type="entry name" value="HATPase_c_3"/>
    <property type="match status" value="1"/>
</dbReference>
<evidence type="ECO:0000313" key="8">
    <source>
        <dbReference type="EMBL" id="GAA0879308.1"/>
    </source>
</evidence>